<dbReference type="EMBL" id="JARBHB010000015">
    <property type="protein sequence ID" value="KAJ8867298.1"/>
    <property type="molecule type" value="Genomic_DNA"/>
</dbReference>
<protein>
    <submittedName>
        <fullName evidence="2">Uncharacterized protein</fullName>
    </submittedName>
</protein>
<comment type="caution">
    <text evidence="2">The sequence shown here is derived from an EMBL/GenBank/DDBJ whole genome shotgun (WGS) entry which is preliminary data.</text>
</comment>
<evidence type="ECO:0000313" key="2">
    <source>
        <dbReference type="EMBL" id="KAJ8867298.1"/>
    </source>
</evidence>
<keyword evidence="3" id="KW-1185">Reference proteome</keyword>
<gene>
    <name evidence="2" type="ORF">PR048_031099</name>
</gene>
<evidence type="ECO:0000256" key="1">
    <source>
        <dbReference type="SAM" id="MobiDB-lite"/>
    </source>
</evidence>
<organism evidence="2 3">
    <name type="scientific">Dryococelus australis</name>
    <dbReference type="NCBI Taxonomy" id="614101"/>
    <lineage>
        <taxon>Eukaryota</taxon>
        <taxon>Metazoa</taxon>
        <taxon>Ecdysozoa</taxon>
        <taxon>Arthropoda</taxon>
        <taxon>Hexapoda</taxon>
        <taxon>Insecta</taxon>
        <taxon>Pterygota</taxon>
        <taxon>Neoptera</taxon>
        <taxon>Polyneoptera</taxon>
        <taxon>Phasmatodea</taxon>
        <taxon>Verophasmatodea</taxon>
        <taxon>Anareolatae</taxon>
        <taxon>Phasmatidae</taxon>
        <taxon>Eurycanthinae</taxon>
        <taxon>Dryococelus</taxon>
    </lineage>
</organism>
<evidence type="ECO:0000313" key="3">
    <source>
        <dbReference type="Proteomes" id="UP001159363"/>
    </source>
</evidence>
<dbReference type="Proteomes" id="UP001159363">
    <property type="component" value="Chromosome 14"/>
</dbReference>
<reference evidence="2 3" key="1">
    <citation type="submission" date="2023-02" db="EMBL/GenBank/DDBJ databases">
        <title>LHISI_Scaffold_Assembly.</title>
        <authorList>
            <person name="Stuart O.P."/>
            <person name="Cleave R."/>
            <person name="Magrath M.J.L."/>
            <person name="Mikheyev A.S."/>
        </authorList>
    </citation>
    <scope>NUCLEOTIDE SEQUENCE [LARGE SCALE GENOMIC DNA]</scope>
    <source>
        <strain evidence="2">Daus_M_001</strain>
        <tissue evidence="2">Leg muscle</tissue>
    </source>
</reference>
<accession>A0ABQ9G7F7</accession>
<feature type="region of interest" description="Disordered" evidence="1">
    <location>
        <begin position="1"/>
        <end position="31"/>
    </location>
</feature>
<proteinExistence type="predicted"/>
<sequence>MEQRRSARPEETADPRENPLTSGIVRRSGFNPRLGHSGFSHVGVVPGDAIGRRVFSGISRFPTLSFRRRSILTSITAIGS</sequence>
<name>A0ABQ9G7F7_9NEOP</name>
<feature type="compositionally biased region" description="Basic and acidic residues" evidence="1">
    <location>
        <begin position="1"/>
        <end position="17"/>
    </location>
</feature>